<feature type="transmembrane region" description="Helical" evidence="1">
    <location>
        <begin position="58"/>
        <end position="76"/>
    </location>
</feature>
<organism evidence="2 3">
    <name type="scientific">Caballeronia udeis</name>
    <dbReference type="NCBI Taxonomy" id="1232866"/>
    <lineage>
        <taxon>Bacteria</taxon>
        <taxon>Pseudomonadati</taxon>
        <taxon>Pseudomonadota</taxon>
        <taxon>Betaproteobacteria</taxon>
        <taxon>Burkholderiales</taxon>
        <taxon>Burkholderiaceae</taxon>
        <taxon>Caballeronia</taxon>
    </lineage>
</organism>
<evidence type="ECO:0000313" key="3">
    <source>
        <dbReference type="Proteomes" id="UP000054683"/>
    </source>
</evidence>
<dbReference type="Proteomes" id="UP000054683">
    <property type="component" value="Unassembled WGS sequence"/>
</dbReference>
<keyword evidence="1" id="KW-0812">Transmembrane</keyword>
<dbReference type="EMBL" id="FCOK02000130">
    <property type="protein sequence ID" value="SAL73171.1"/>
    <property type="molecule type" value="Genomic_DNA"/>
</dbReference>
<evidence type="ECO:0000256" key="1">
    <source>
        <dbReference type="SAM" id="Phobius"/>
    </source>
</evidence>
<keyword evidence="1" id="KW-1133">Transmembrane helix</keyword>
<name>A0A158JXU4_9BURK</name>
<accession>A0A158JXU4</accession>
<protein>
    <recommendedName>
        <fullName evidence="4">Transmembrane protein</fullName>
    </recommendedName>
</protein>
<evidence type="ECO:0008006" key="4">
    <source>
        <dbReference type="Google" id="ProtNLM"/>
    </source>
</evidence>
<reference evidence="2 3" key="1">
    <citation type="submission" date="2016-01" db="EMBL/GenBank/DDBJ databases">
        <authorList>
            <person name="Oliw E.H."/>
        </authorList>
    </citation>
    <scope>NUCLEOTIDE SEQUENCE [LARGE SCALE GENOMIC DNA]</scope>
    <source>
        <strain evidence="2">LMG 27134</strain>
    </source>
</reference>
<keyword evidence="1" id="KW-0472">Membrane</keyword>
<dbReference type="AlphaFoldDB" id="A0A158JXU4"/>
<gene>
    <name evidence="2" type="ORF">AWB69_08938</name>
</gene>
<proteinExistence type="predicted"/>
<sequence length="204" mass="21920">MIKTAFPGRLCIAKTGYVALRPQTARAKRRASAGVSPLSLRSGLPAPRRSVAALPKSLTVQTLCFVVVVVVVVVVVPRKQYLRPVRAGLFFRCAPRSFERAVQSRLQREKALAARRLASVDLRAETPSPVSPSTTATVVMPSHRSRRAGPCCRCATARTHPALESLTAAHACLFLSRDEELRGTAAASKGAAFSAKHDTPGLRI</sequence>
<evidence type="ECO:0000313" key="2">
    <source>
        <dbReference type="EMBL" id="SAL73171.1"/>
    </source>
</evidence>